<dbReference type="AlphaFoldDB" id="A0A8X6IGJ7"/>
<dbReference type="InterPro" id="IPR036397">
    <property type="entry name" value="RNaseH_sf"/>
</dbReference>
<dbReference type="GO" id="GO:0015074">
    <property type="term" value="P:DNA integration"/>
    <property type="evidence" value="ECO:0007669"/>
    <property type="project" value="InterPro"/>
</dbReference>
<keyword evidence="3" id="KW-1185">Reference proteome</keyword>
<comment type="caution">
    <text evidence="2">The sequence shown here is derived from an EMBL/GenBank/DDBJ whole genome shotgun (WGS) entry which is preliminary data.</text>
</comment>
<reference evidence="2" key="1">
    <citation type="submission" date="2020-08" db="EMBL/GenBank/DDBJ databases">
        <title>Multicomponent nature underlies the extraordinary mechanical properties of spider dragline silk.</title>
        <authorList>
            <person name="Kono N."/>
            <person name="Nakamura H."/>
            <person name="Mori M."/>
            <person name="Yoshida Y."/>
            <person name="Ohtoshi R."/>
            <person name="Malay A.D."/>
            <person name="Moran D.A.P."/>
            <person name="Tomita M."/>
            <person name="Numata K."/>
            <person name="Arakawa K."/>
        </authorList>
    </citation>
    <scope>NUCLEOTIDE SEQUENCE</scope>
</reference>
<dbReference type="Gene3D" id="3.30.420.10">
    <property type="entry name" value="Ribonuclease H-like superfamily/Ribonuclease H"/>
    <property type="match status" value="1"/>
</dbReference>
<dbReference type="InterPro" id="IPR012337">
    <property type="entry name" value="RNaseH-like_sf"/>
</dbReference>
<name>A0A8X6IGJ7_9ARAC</name>
<dbReference type="InterPro" id="IPR001584">
    <property type="entry name" value="Integrase_cat-core"/>
</dbReference>
<protein>
    <submittedName>
        <fullName evidence="2">Uncharacterized transposon-derived protein F54H12.3</fullName>
    </submittedName>
</protein>
<accession>A0A8X6IGJ7</accession>
<sequence>MKPSIGFEQIFSESVPLKLQTDAGKEFTNKLFQNYLKKEKIEFFMTTNNTKASIVERFYRTLKTKMWKFFTEKNTKRYIDVVDKLVYSYNNTWHRSIQMTPASVTETNQSQVWENLYGKQNNKKVNKPNYRLNDTVRISKEKLLFEKGYEQNWTREIFTIHQIIRRNPIVYKLKDLAGEVIRGTFYEQELQKVMHSGFSKLLGFEPGEIKGKVASPYIADPNASFPLIYVYCDLTEPQIVGDIQAPLLKIVKVEGKDGEVVNAHYTRPHYVPVIRQHFQTVEMVLRLHSGELVPFERGRVIAVLHFRMRQIV</sequence>
<feature type="domain" description="Integrase catalytic" evidence="1">
    <location>
        <begin position="1"/>
        <end position="109"/>
    </location>
</feature>
<dbReference type="SUPFAM" id="SSF53098">
    <property type="entry name" value="Ribonuclease H-like"/>
    <property type="match status" value="1"/>
</dbReference>
<dbReference type="EMBL" id="BMAV01025810">
    <property type="protein sequence ID" value="GFS44887.1"/>
    <property type="molecule type" value="Genomic_DNA"/>
</dbReference>
<gene>
    <name evidence="2" type="primary">F54H12.3_83</name>
    <name evidence="2" type="ORF">TNIN_188611</name>
</gene>
<evidence type="ECO:0000313" key="3">
    <source>
        <dbReference type="Proteomes" id="UP000886998"/>
    </source>
</evidence>
<organism evidence="2 3">
    <name type="scientific">Trichonephila inaurata madagascariensis</name>
    <dbReference type="NCBI Taxonomy" id="2747483"/>
    <lineage>
        <taxon>Eukaryota</taxon>
        <taxon>Metazoa</taxon>
        <taxon>Ecdysozoa</taxon>
        <taxon>Arthropoda</taxon>
        <taxon>Chelicerata</taxon>
        <taxon>Arachnida</taxon>
        <taxon>Araneae</taxon>
        <taxon>Araneomorphae</taxon>
        <taxon>Entelegynae</taxon>
        <taxon>Araneoidea</taxon>
        <taxon>Nephilidae</taxon>
        <taxon>Trichonephila</taxon>
        <taxon>Trichonephila inaurata</taxon>
    </lineage>
</organism>
<dbReference type="PROSITE" id="PS50994">
    <property type="entry name" value="INTEGRASE"/>
    <property type="match status" value="1"/>
</dbReference>
<dbReference type="PANTHER" id="PTHR46585:SF1">
    <property type="entry name" value="CHROMO DOMAIN-CONTAINING PROTEIN"/>
    <property type="match status" value="1"/>
</dbReference>
<evidence type="ECO:0000313" key="2">
    <source>
        <dbReference type="EMBL" id="GFS44887.1"/>
    </source>
</evidence>
<dbReference type="GO" id="GO:0003676">
    <property type="term" value="F:nucleic acid binding"/>
    <property type="evidence" value="ECO:0007669"/>
    <property type="project" value="InterPro"/>
</dbReference>
<dbReference type="OrthoDB" id="7680611at2759"/>
<proteinExistence type="predicted"/>
<dbReference type="Proteomes" id="UP000886998">
    <property type="component" value="Unassembled WGS sequence"/>
</dbReference>
<evidence type="ECO:0000259" key="1">
    <source>
        <dbReference type="PROSITE" id="PS50994"/>
    </source>
</evidence>
<dbReference type="PANTHER" id="PTHR46585">
    <property type="entry name" value="INTEGRASE CORE DOMAIN CONTAINING PROTEIN"/>
    <property type="match status" value="1"/>
</dbReference>